<proteinExistence type="inferred from homology"/>
<evidence type="ECO:0000256" key="3">
    <source>
        <dbReference type="ARBA" id="ARBA00022448"/>
    </source>
</evidence>
<keyword evidence="7 8" id="KW-0472">Membrane</keyword>
<dbReference type="OMA" id="KGFIPYW"/>
<keyword evidence="11" id="KW-1185">Reference proteome</keyword>
<organism evidence="10 11">
    <name type="scientific">Thecamonas trahens ATCC 50062</name>
    <dbReference type="NCBI Taxonomy" id="461836"/>
    <lineage>
        <taxon>Eukaryota</taxon>
        <taxon>Apusozoa</taxon>
        <taxon>Apusomonadida</taxon>
        <taxon>Apusomonadidae</taxon>
        <taxon>Thecamonas</taxon>
    </lineage>
</organism>
<accession>A0A0L0D5J5</accession>
<dbReference type="PRINTS" id="PR00926">
    <property type="entry name" value="MITOCARRIER"/>
</dbReference>
<dbReference type="SUPFAM" id="SSF103506">
    <property type="entry name" value="Mitochondrial carrier"/>
    <property type="match status" value="1"/>
</dbReference>
<dbReference type="EMBL" id="GL349448">
    <property type="protein sequence ID" value="KNC47642.1"/>
    <property type="molecule type" value="Genomic_DNA"/>
</dbReference>
<feature type="repeat" description="Solcar" evidence="8">
    <location>
        <begin position="31"/>
        <end position="117"/>
    </location>
</feature>
<evidence type="ECO:0000256" key="8">
    <source>
        <dbReference type="PROSITE-ProRule" id="PRU00282"/>
    </source>
</evidence>
<dbReference type="Proteomes" id="UP000054408">
    <property type="component" value="Unassembled WGS sequence"/>
</dbReference>
<name>A0A0L0D5J5_THETB</name>
<keyword evidence="6" id="KW-1133">Transmembrane helix</keyword>
<dbReference type="RefSeq" id="XP_013759126.1">
    <property type="nucleotide sequence ID" value="XM_013903672.1"/>
</dbReference>
<protein>
    <submittedName>
        <fullName evidence="10">Uncoupling protein 4</fullName>
    </submittedName>
</protein>
<dbReference type="InterPro" id="IPR002067">
    <property type="entry name" value="MCP"/>
</dbReference>
<keyword evidence="3 9" id="KW-0813">Transport</keyword>
<evidence type="ECO:0000256" key="7">
    <source>
        <dbReference type="ARBA" id="ARBA00023136"/>
    </source>
</evidence>
<feature type="repeat" description="Solcar" evidence="8">
    <location>
        <begin position="222"/>
        <end position="308"/>
    </location>
</feature>
<dbReference type="InterPro" id="IPR018108">
    <property type="entry name" value="MCP_transmembrane"/>
</dbReference>
<comment type="similarity">
    <text evidence="2 9">Belongs to the mitochondrial carrier (TC 2.A.29) family.</text>
</comment>
<reference evidence="10 11" key="1">
    <citation type="submission" date="2010-05" db="EMBL/GenBank/DDBJ databases">
        <title>The Genome Sequence of Thecamonas trahens ATCC 50062.</title>
        <authorList>
            <consortium name="The Broad Institute Genome Sequencing Platform"/>
            <person name="Russ C."/>
            <person name="Cuomo C."/>
            <person name="Shea T."/>
            <person name="Young S.K."/>
            <person name="Zeng Q."/>
            <person name="Koehrsen M."/>
            <person name="Haas B."/>
            <person name="Borodovsky M."/>
            <person name="Guigo R."/>
            <person name="Alvarado L."/>
            <person name="Berlin A."/>
            <person name="Bochicchio J."/>
            <person name="Borenstein D."/>
            <person name="Chapman S."/>
            <person name="Chen Z."/>
            <person name="Freedman E."/>
            <person name="Gellesch M."/>
            <person name="Goldberg J."/>
            <person name="Griggs A."/>
            <person name="Gujja S."/>
            <person name="Heilman E."/>
            <person name="Heiman D."/>
            <person name="Hepburn T."/>
            <person name="Howarth C."/>
            <person name="Jen D."/>
            <person name="Larson L."/>
            <person name="Mehta T."/>
            <person name="Park D."/>
            <person name="Pearson M."/>
            <person name="Roberts A."/>
            <person name="Saif S."/>
            <person name="Shenoy N."/>
            <person name="Sisk P."/>
            <person name="Stolte C."/>
            <person name="Sykes S."/>
            <person name="Thomson T."/>
            <person name="Walk T."/>
            <person name="White J."/>
            <person name="Yandava C."/>
            <person name="Burger G."/>
            <person name="Gray M.W."/>
            <person name="Holland P.W.H."/>
            <person name="King N."/>
            <person name="Lang F.B.F."/>
            <person name="Roger A.J."/>
            <person name="Ruiz-Trillo I."/>
            <person name="Lander E."/>
            <person name="Nusbaum C."/>
        </authorList>
    </citation>
    <scope>NUCLEOTIDE SEQUENCE [LARGE SCALE GENOMIC DNA]</scope>
    <source>
        <strain evidence="10 11">ATCC 50062</strain>
    </source>
</reference>
<dbReference type="eggNOG" id="KOG0753">
    <property type="taxonomic scope" value="Eukaryota"/>
</dbReference>
<evidence type="ECO:0000256" key="5">
    <source>
        <dbReference type="ARBA" id="ARBA00022737"/>
    </source>
</evidence>
<feature type="repeat" description="Solcar" evidence="8">
    <location>
        <begin position="125"/>
        <end position="213"/>
    </location>
</feature>
<evidence type="ECO:0000313" key="11">
    <source>
        <dbReference type="Proteomes" id="UP000054408"/>
    </source>
</evidence>
<dbReference type="PROSITE" id="PS50920">
    <property type="entry name" value="SOLCAR"/>
    <property type="match status" value="3"/>
</dbReference>
<evidence type="ECO:0000256" key="2">
    <source>
        <dbReference type="ARBA" id="ARBA00006375"/>
    </source>
</evidence>
<evidence type="ECO:0000256" key="4">
    <source>
        <dbReference type="ARBA" id="ARBA00022692"/>
    </source>
</evidence>
<dbReference type="OrthoDB" id="756301at2759"/>
<dbReference type="GeneID" id="25563444"/>
<evidence type="ECO:0000256" key="1">
    <source>
        <dbReference type="ARBA" id="ARBA00004141"/>
    </source>
</evidence>
<gene>
    <name evidence="10" type="ORF">AMSG_03873</name>
</gene>
<dbReference type="Pfam" id="PF00153">
    <property type="entry name" value="Mito_carr"/>
    <property type="match status" value="3"/>
</dbReference>
<dbReference type="GO" id="GO:0016020">
    <property type="term" value="C:membrane"/>
    <property type="evidence" value="ECO:0007669"/>
    <property type="project" value="UniProtKB-SubCell"/>
</dbReference>
<dbReference type="GO" id="GO:0055085">
    <property type="term" value="P:transmembrane transport"/>
    <property type="evidence" value="ECO:0007669"/>
    <property type="project" value="InterPro"/>
</dbReference>
<sequence>MATPPPNSMAELEVVPPLLVDALDETPAQPVALWRRFVASAVSASVCEATLFPFDFLKTRLQVQTAKRGSRSHVSVFRLLRTLPSLSAAYTGVVPAVCRHIPYSSLRLVSYEILRDGLGLAPGTTPLLGLCLLGGLSGAMGQALASPFDRLKVAAQIEAHAAGHLKMGMIERVAAIVKSEGMLGLWRGVGPNVTRAFLTNFGDIAVYDTTKHWIQTTFDMPDSPLLHASSALVSGFSSTVCSCPADVVKSRVMALSIGDAHVSGFRVAVDIVRSEGISGLYRGFFPCWLRLAPFGLIFYVTYEKMRVLVGLDPF</sequence>
<comment type="subcellular location">
    <subcellularLocation>
        <location evidence="1">Membrane</location>
        <topology evidence="1">Multi-pass membrane protein</topology>
    </subcellularLocation>
</comment>
<keyword evidence="4 8" id="KW-0812">Transmembrane</keyword>
<evidence type="ECO:0000256" key="6">
    <source>
        <dbReference type="ARBA" id="ARBA00022989"/>
    </source>
</evidence>
<dbReference type="Gene3D" id="1.50.40.10">
    <property type="entry name" value="Mitochondrial carrier domain"/>
    <property type="match status" value="1"/>
</dbReference>
<dbReference type="InterPro" id="IPR050391">
    <property type="entry name" value="Mito_Metabolite_Transporter"/>
</dbReference>
<dbReference type="PANTHER" id="PTHR45618">
    <property type="entry name" value="MITOCHONDRIAL DICARBOXYLATE CARRIER-RELATED"/>
    <property type="match status" value="1"/>
</dbReference>
<keyword evidence="5" id="KW-0677">Repeat</keyword>
<evidence type="ECO:0000256" key="9">
    <source>
        <dbReference type="RuleBase" id="RU000488"/>
    </source>
</evidence>
<dbReference type="AlphaFoldDB" id="A0A0L0D5J5"/>
<evidence type="ECO:0000313" key="10">
    <source>
        <dbReference type="EMBL" id="KNC47642.1"/>
    </source>
</evidence>
<dbReference type="InterPro" id="IPR023395">
    <property type="entry name" value="MCP_dom_sf"/>
</dbReference>